<feature type="binding site" evidence="4">
    <location>
        <position position="250"/>
    </location>
    <ligand>
        <name>substrate</name>
    </ligand>
</feature>
<evidence type="ECO:0000256" key="1">
    <source>
        <dbReference type="ARBA" id="ARBA00007529"/>
    </source>
</evidence>
<comment type="caution">
    <text evidence="5">The sequence shown here is derived from an EMBL/GenBank/DDBJ whole genome shotgun (WGS) entry which is preliminary data.</text>
</comment>
<gene>
    <name evidence="5" type="ORF">FNJ47_45700</name>
</gene>
<dbReference type="RefSeq" id="WP_163163189.1">
    <property type="nucleotide sequence ID" value="NZ_VKHP01000433.1"/>
</dbReference>
<feature type="binding site" evidence="4">
    <location>
        <begin position="255"/>
        <end position="256"/>
    </location>
    <ligand>
        <name>substrate</name>
    </ligand>
</feature>
<organism evidence="5 6">
    <name type="scientific">Bradyrhizobium uaiense</name>
    <dbReference type="NCBI Taxonomy" id="2594946"/>
    <lineage>
        <taxon>Bacteria</taxon>
        <taxon>Pseudomonadati</taxon>
        <taxon>Pseudomonadota</taxon>
        <taxon>Alphaproteobacteria</taxon>
        <taxon>Hyphomicrobiales</taxon>
        <taxon>Nitrobacteraceae</taxon>
        <taxon>Bradyrhizobium</taxon>
    </lineage>
</organism>
<dbReference type="PIRSF" id="PIRSF029792">
    <property type="entry name" value="Pro_racemase"/>
    <property type="match status" value="1"/>
</dbReference>
<dbReference type="Gene3D" id="3.10.310.10">
    <property type="entry name" value="Diaminopimelate Epimerase, Chain A, domain 1"/>
    <property type="match status" value="2"/>
</dbReference>
<evidence type="ECO:0000256" key="4">
    <source>
        <dbReference type="PIRSR" id="PIRSR029792-2"/>
    </source>
</evidence>
<feature type="active site" description="Proton donor" evidence="3">
    <location>
        <position position="254"/>
    </location>
</feature>
<evidence type="ECO:0000256" key="2">
    <source>
        <dbReference type="ARBA" id="ARBA00023235"/>
    </source>
</evidence>
<dbReference type="GO" id="GO:0047580">
    <property type="term" value="F:4-hydroxyproline epimerase activity"/>
    <property type="evidence" value="ECO:0007669"/>
    <property type="project" value="TreeGrafter"/>
</dbReference>
<feature type="binding site" evidence="4">
    <location>
        <begin position="92"/>
        <end position="93"/>
    </location>
    <ligand>
        <name>substrate</name>
    </ligand>
</feature>
<sequence>MRWSKLVTMIDLHAEGEIGRVATAGFGTVPGDSMMEKMRYINEMDDTIRRFTVFEPRGAATSTVNLLFPPIRPEAAAGFIVLQADKAHAMSGSNAMCVATALLETGYIPMREPYTRLKLDTPAGLVSVTAECRGGRCERIALDMPPSFVHDLEVRLSVPEIGTVIVDIAYGGVFYALVDAAALGIPINRTNARRLVELASPIKRAVNQQVRVRHPDLPEINHVSYVMFCERGSDPSLIRGCTVIPPGRCDRSPCGTGTAARLAAMYARGEVRLGDELRAQSIIDTEFQVELTGQTCIGCGSEGAVLSRISGRAWIFGMYQCALDPTDPFAFGFALSDTWGPDVDEMRASLSTSG</sequence>
<name>A0A6P1BWY7_9BRAD</name>
<evidence type="ECO:0000313" key="5">
    <source>
        <dbReference type="EMBL" id="NEV02775.1"/>
    </source>
</evidence>
<proteinExistence type="inferred from homology"/>
<dbReference type="PANTHER" id="PTHR33442:SF5">
    <property type="entry name" value="BIFUNCTIONAL TRANS-3-HYDROXY-L-PROLINE DEHYDRATASE_2-EPIMERASE"/>
    <property type="match status" value="1"/>
</dbReference>
<evidence type="ECO:0000256" key="3">
    <source>
        <dbReference type="PIRSR" id="PIRSR029792-1"/>
    </source>
</evidence>
<feature type="binding site" evidence="4">
    <location>
        <position position="83"/>
    </location>
    <ligand>
        <name>substrate</name>
    </ligand>
</feature>
<comment type="similarity">
    <text evidence="1">Belongs to the proline racemase family.</text>
</comment>
<protein>
    <submittedName>
        <fullName evidence="5">Proline racemase</fullName>
    </submittedName>
</protein>
<keyword evidence="2" id="KW-0413">Isomerase</keyword>
<dbReference type="AlphaFoldDB" id="A0A6P1BWY7"/>
<feature type="active site" description="Proton acceptor" evidence="3">
    <location>
        <position position="91"/>
    </location>
</feature>
<dbReference type="SFLD" id="SFLDS00028">
    <property type="entry name" value="Proline_Racemase"/>
    <property type="match status" value="1"/>
</dbReference>
<dbReference type="InterPro" id="IPR008794">
    <property type="entry name" value="Pro_racemase_fam"/>
</dbReference>
<dbReference type="FunFam" id="3.10.310.10:FF:000005">
    <property type="entry name" value="Proline racemase"/>
    <property type="match status" value="1"/>
</dbReference>
<dbReference type="PANTHER" id="PTHR33442">
    <property type="entry name" value="TRANS-3-HYDROXY-L-PROLINE DEHYDRATASE"/>
    <property type="match status" value="1"/>
</dbReference>
<reference evidence="5 6" key="1">
    <citation type="journal article" date="2020" name="Arch. Microbiol.">
        <title>Bradyrhizobium uaiense sp. nov., a new highly efficient cowpea symbiont.</title>
        <authorList>
            <person name="Cabral Michel D."/>
            <person name="Azarias Guimaraes A."/>
            <person name="Martins da Costa E."/>
            <person name="Soares de Carvalho T."/>
            <person name="Balsanelli E."/>
            <person name="Willems A."/>
            <person name="Maltempi de Souza E."/>
            <person name="de Souza Moreira F.M."/>
        </authorList>
    </citation>
    <scope>NUCLEOTIDE SEQUENCE [LARGE SCALE GENOMIC DNA]</scope>
    <source>
        <strain evidence="5 6">UFLA 03-164</strain>
    </source>
</reference>
<keyword evidence="6" id="KW-1185">Reference proteome</keyword>
<dbReference type="Proteomes" id="UP000468531">
    <property type="component" value="Unassembled WGS sequence"/>
</dbReference>
<dbReference type="GO" id="GO:0050346">
    <property type="term" value="F:trans-L-3-hydroxyproline dehydratase activity"/>
    <property type="evidence" value="ECO:0007669"/>
    <property type="project" value="UniProtKB-ARBA"/>
</dbReference>
<evidence type="ECO:0000313" key="6">
    <source>
        <dbReference type="Proteomes" id="UP000468531"/>
    </source>
</evidence>
<accession>A0A6P1BWY7</accession>
<dbReference type="SUPFAM" id="SSF54506">
    <property type="entry name" value="Diaminopimelate epimerase-like"/>
    <property type="match status" value="1"/>
</dbReference>
<dbReference type="EMBL" id="VKHP01000433">
    <property type="protein sequence ID" value="NEV02775.1"/>
    <property type="molecule type" value="Genomic_DNA"/>
</dbReference>
<dbReference type="Pfam" id="PF05544">
    <property type="entry name" value="Pro_racemase"/>
    <property type="match status" value="1"/>
</dbReference>